<accession>A0A1N6KJR5</accession>
<dbReference type="EMBL" id="FSRM01000002">
    <property type="protein sequence ID" value="SIO56805.1"/>
    <property type="molecule type" value="Genomic_DNA"/>
</dbReference>
<sequence>MTRYAFCHFCDDVRVEIGFKTSIMGLYGGDLLVPANPTVLPKLCIVAFAITDTDHPFHSLTVQISEGDRVLIDNPIPSETLAGIQRDIQARTDAEDTTSRISIGTNLFISPFAVDRNMTIKTMVIADGEEMVAGRLHVKFASATRTR</sequence>
<dbReference type="RefSeq" id="WP_074269089.1">
    <property type="nucleotide sequence ID" value="NZ_FSRM01000002.1"/>
</dbReference>
<dbReference type="AlphaFoldDB" id="A0A1N6KJR5"/>
<evidence type="ECO:0000313" key="1">
    <source>
        <dbReference type="EMBL" id="SIO56805.1"/>
    </source>
</evidence>
<reference evidence="1 2" key="1">
    <citation type="submission" date="2016-11" db="EMBL/GenBank/DDBJ databases">
        <authorList>
            <person name="Jaros S."/>
            <person name="Januszkiewicz K."/>
            <person name="Wedrychowicz H."/>
        </authorList>
    </citation>
    <scope>NUCLEOTIDE SEQUENCE [LARGE SCALE GENOMIC DNA]</scope>
    <source>
        <strain evidence="1 2">GAS86</strain>
    </source>
</reference>
<organism evidence="1 2">
    <name type="scientific">Paraburkholderia phenazinium</name>
    <dbReference type="NCBI Taxonomy" id="60549"/>
    <lineage>
        <taxon>Bacteria</taxon>
        <taxon>Pseudomonadati</taxon>
        <taxon>Pseudomonadota</taxon>
        <taxon>Betaproteobacteria</taxon>
        <taxon>Burkholderiales</taxon>
        <taxon>Burkholderiaceae</taxon>
        <taxon>Paraburkholderia</taxon>
    </lineage>
</organism>
<name>A0A1N6KJR5_9BURK</name>
<evidence type="ECO:0000313" key="2">
    <source>
        <dbReference type="Proteomes" id="UP000184693"/>
    </source>
</evidence>
<proteinExistence type="predicted"/>
<dbReference type="Proteomes" id="UP000184693">
    <property type="component" value="Unassembled WGS sequence"/>
</dbReference>
<protein>
    <submittedName>
        <fullName evidence="1">Uncharacterized protein</fullName>
    </submittedName>
</protein>
<gene>
    <name evidence="1" type="ORF">SAMN05444168_7397</name>
</gene>
<dbReference type="OrthoDB" id="8377146at2"/>